<dbReference type="InterPro" id="IPR011990">
    <property type="entry name" value="TPR-like_helical_dom_sf"/>
</dbReference>
<evidence type="ECO:0008006" key="3">
    <source>
        <dbReference type="Google" id="ProtNLM"/>
    </source>
</evidence>
<dbReference type="EMBL" id="CAJMXA010003553">
    <property type="protein sequence ID" value="CAE6502640.1"/>
    <property type="molecule type" value="Genomic_DNA"/>
</dbReference>
<evidence type="ECO:0000313" key="1">
    <source>
        <dbReference type="EMBL" id="CAE6502640.1"/>
    </source>
</evidence>
<evidence type="ECO:0000313" key="2">
    <source>
        <dbReference type="Proteomes" id="UP000663853"/>
    </source>
</evidence>
<dbReference type="Gene3D" id="1.25.40.10">
    <property type="entry name" value="Tetratricopeptide repeat domain"/>
    <property type="match status" value="1"/>
</dbReference>
<dbReference type="Proteomes" id="UP000663853">
    <property type="component" value="Unassembled WGS sequence"/>
</dbReference>
<accession>A0A8H3CVW3</accession>
<gene>
    <name evidence="1" type="ORF">RDB_LOCUS114766</name>
</gene>
<protein>
    <recommendedName>
        <fullName evidence="3">Tetratricopeptide repeat protein</fullName>
    </recommendedName>
</protein>
<organism evidence="1 2">
    <name type="scientific">Rhizoctonia solani</name>
    <dbReference type="NCBI Taxonomy" id="456999"/>
    <lineage>
        <taxon>Eukaryota</taxon>
        <taxon>Fungi</taxon>
        <taxon>Dikarya</taxon>
        <taxon>Basidiomycota</taxon>
        <taxon>Agaricomycotina</taxon>
        <taxon>Agaricomycetes</taxon>
        <taxon>Cantharellales</taxon>
        <taxon>Ceratobasidiaceae</taxon>
        <taxon>Rhizoctonia</taxon>
    </lineage>
</organism>
<sequence length="126" mass="13719">MATNTPFETVGASIGSAVHQATRTELGDVSPEAASYWSEVSIDYSESGDHAAALGARQQAVEIYRLLDAEKPDIFRCDLARELLELSKDLANNDRIEEALEASQESGRLFRTLVSIGDESKDITSK</sequence>
<proteinExistence type="predicted"/>
<reference evidence="1" key="1">
    <citation type="submission" date="2021-01" db="EMBL/GenBank/DDBJ databases">
        <authorList>
            <person name="Kaushik A."/>
        </authorList>
    </citation>
    <scope>NUCLEOTIDE SEQUENCE</scope>
    <source>
        <strain evidence="1">AG6-10EEA</strain>
    </source>
</reference>
<comment type="caution">
    <text evidence="1">The sequence shown here is derived from an EMBL/GenBank/DDBJ whole genome shotgun (WGS) entry which is preliminary data.</text>
</comment>
<name>A0A8H3CVW3_9AGAM</name>
<dbReference type="AlphaFoldDB" id="A0A8H3CVW3"/>